<gene>
    <name evidence="8" type="ORF">GCM10022288_01630</name>
</gene>
<evidence type="ECO:0000256" key="4">
    <source>
        <dbReference type="ARBA" id="ARBA00022801"/>
    </source>
</evidence>
<accession>A0ABP8AF52</accession>
<dbReference type="PROSITE" id="PS50035">
    <property type="entry name" value="PLD"/>
    <property type="match status" value="1"/>
</dbReference>
<keyword evidence="4" id="KW-0378">Hydrolase</keyword>
<comment type="similarity">
    <text evidence="2">Belongs to the phospholipase D family.</text>
</comment>
<organism evidence="8 9">
    <name type="scientific">Gryllotalpicola kribbensis</name>
    <dbReference type="NCBI Taxonomy" id="993084"/>
    <lineage>
        <taxon>Bacteria</taxon>
        <taxon>Bacillati</taxon>
        <taxon>Actinomycetota</taxon>
        <taxon>Actinomycetes</taxon>
        <taxon>Micrococcales</taxon>
        <taxon>Microbacteriaceae</taxon>
        <taxon>Gryllotalpicola</taxon>
    </lineage>
</organism>
<evidence type="ECO:0000313" key="9">
    <source>
        <dbReference type="Proteomes" id="UP001500213"/>
    </source>
</evidence>
<evidence type="ECO:0000259" key="7">
    <source>
        <dbReference type="PROSITE" id="PS50035"/>
    </source>
</evidence>
<evidence type="ECO:0000313" key="8">
    <source>
        <dbReference type="EMBL" id="GAA4182953.1"/>
    </source>
</evidence>
<evidence type="ECO:0000256" key="2">
    <source>
        <dbReference type="ARBA" id="ARBA00008664"/>
    </source>
</evidence>
<dbReference type="EMBL" id="BAABBX010000001">
    <property type="protein sequence ID" value="GAA4182953.1"/>
    <property type="molecule type" value="Genomic_DNA"/>
</dbReference>
<dbReference type="CDD" id="cd00138">
    <property type="entry name" value="PLDc_SF"/>
    <property type="match status" value="1"/>
</dbReference>
<reference evidence="9" key="1">
    <citation type="journal article" date="2019" name="Int. J. Syst. Evol. Microbiol.">
        <title>The Global Catalogue of Microorganisms (GCM) 10K type strain sequencing project: providing services to taxonomists for standard genome sequencing and annotation.</title>
        <authorList>
            <consortium name="The Broad Institute Genomics Platform"/>
            <consortium name="The Broad Institute Genome Sequencing Center for Infectious Disease"/>
            <person name="Wu L."/>
            <person name="Ma J."/>
        </authorList>
    </citation>
    <scope>NUCLEOTIDE SEQUENCE [LARGE SCALE GENOMIC DNA]</scope>
    <source>
        <strain evidence="9">JCM 17593</strain>
    </source>
</reference>
<dbReference type="InterPro" id="IPR025202">
    <property type="entry name" value="PLD-like_dom"/>
</dbReference>
<dbReference type="PANTHER" id="PTHR43856:SF1">
    <property type="entry name" value="MITOCHONDRIAL CARDIOLIPIN HYDROLASE"/>
    <property type="match status" value="1"/>
</dbReference>
<dbReference type="InterPro" id="IPR001736">
    <property type="entry name" value="PLipase_D/transphosphatidylase"/>
</dbReference>
<keyword evidence="9" id="KW-1185">Reference proteome</keyword>
<evidence type="ECO:0000256" key="5">
    <source>
        <dbReference type="ARBA" id="ARBA00022963"/>
    </source>
</evidence>
<evidence type="ECO:0000256" key="3">
    <source>
        <dbReference type="ARBA" id="ARBA00012027"/>
    </source>
</evidence>
<dbReference type="EC" id="3.1.4.4" evidence="3"/>
<dbReference type="CDD" id="cd09128">
    <property type="entry name" value="PLDc_unchar1_2"/>
    <property type="match status" value="1"/>
</dbReference>
<name>A0ABP8AF52_9MICO</name>
<feature type="domain" description="PLD phosphodiesterase" evidence="7">
    <location>
        <begin position="468"/>
        <end position="495"/>
    </location>
</feature>
<evidence type="ECO:0000256" key="6">
    <source>
        <dbReference type="ARBA" id="ARBA00023098"/>
    </source>
</evidence>
<dbReference type="SUPFAM" id="SSF56024">
    <property type="entry name" value="Phospholipase D/nuclease"/>
    <property type="match status" value="2"/>
</dbReference>
<keyword evidence="6" id="KW-0443">Lipid metabolism</keyword>
<dbReference type="Gene3D" id="3.30.870.10">
    <property type="entry name" value="Endonuclease Chain A"/>
    <property type="match status" value="2"/>
</dbReference>
<dbReference type="InterPro" id="IPR051406">
    <property type="entry name" value="PLD_domain"/>
</dbReference>
<evidence type="ECO:0000256" key="1">
    <source>
        <dbReference type="ARBA" id="ARBA00000798"/>
    </source>
</evidence>
<protein>
    <recommendedName>
        <fullName evidence="3">phospholipase D</fullName>
        <ecNumber evidence="3">3.1.4.4</ecNumber>
    </recommendedName>
</protein>
<proteinExistence type="inferred from homology"/>
<dbReference type="PANTHER" id="PTHR43856">
    <property type="entry name" value="CARDIOLIPIN HYDROLASE"/>
    <property type="match status" value="1"/>
</dbReference>
<dbReference type="Pfam" id="PF13091">
    <property type="entry name" value="PLDc_2"/>
    <property type="match status" value="1"/>
</dbReference>
<comment type="caution">
    <text evidence="8">The sequence shown here is derived from an EMBL/GenBank/DDBJ whole genome shotgun (WGS) entry which is preliminary data.</text>
</comment>
<comment type="catalytic activity">
    <reaction evidence="1">
        <text>a 1,2-diacyl-sn-glycero-3-phosphocholine + H2O = a 1,2-diacyl-sn-glycero-3-phosphate + choline + H(+)</text>
        <dbReference type="Rhea" id="RHEA:14445"/>
        <dbReference type="ChEBI" id="CHEBI:15354"/>
        <dbReference type="ChEBI" id="CHEBI:15377"/>
        <dbReference type="ChEBI" id="CHEBI:15378"/>
        <dbReference type="ChEBI" id="CHEBI:57643"/>
        <dbReference type="ChEBI" id="CHEBI:58608"/>
        <dbReference type="EC" id="3.1.4.4"/>
    </reaction>
</comment>
<sequence>MSPVRGMVTAVTDSSAALRDLAALIERRLDAFRLPEVLSVRPGFELVDGWVTATPAIIVTVDAEAPHGLPSEVGGHPVDVRVASARKRAALLDPAAYTAAGATAPDLGKVPEFEGEIVVGDRLGQASPAPSPDLRAEAATRQQLPYTPPAGVPLAPVSGELTVDLAASPDAGWSQLGTFLAATEHELVIGLYDFTSAHVLAAFEKAAAGKKVTMTLDHPSRNPTADQTDEQTVAALEKALGDELRQAWALSGMDPMATATVFQTAYHIKVAARDSAAVWVSSGNWNNSNQPDIDPVNVKADADAARAGDRDWHVVVRSPELTTTLAAYLENDYEVAAQHNQSAAAFRQPQLLRPAARTPPFARFFAAQTITDQMTITPVLTPDAGSYVDAVKRLIASATATLCLQFQYIELPKTTDATNRAFVDLVQAVIDRQRAGVGVRIIMSEYETVGYLEQLQTLGLDVAGSVKLQNNVHNKGIVVDGRAVLVSSQNWSSAGALRNRDAGVIIESERVAAYFGQLFEHDWEHLATRQVAED</sequence>
<keyword evidence="5" id="KW-0442">Lipid degradation</keyword>
<dbReference type="Proteomes" id="UP001500213">
    <property type="component" value="Unassembled WGS sequence"/>
</dbReference>